<proteinExistence type="predicted"/>
<evidence type="ECO:0000256" key="1">
    <source>
        <dbReference type="SAM" id="Phobius"/>
    </source>
</evidence>
<protein>
    <submittedName>
        <fullName evidence="2">Arginine/ornithine antiporter ArcD</fullName>
    </submittedName>
</protein>
<keyword evidence="1" id="KW-0812">Transmembrane</keyword>
<sequence>MHKKINLQERLAGALLLCAIVPLAVLGYLLIVVHGLVGNADRIRQGVHALDHFVNATIFNGYAWESVSSHAWRERDKKWAKFIIWLTGKFQKNHCERCNKREQKIVDLIIKKQLHQQNIGIKKDI</sequence>
<keyword evidence="1" id="KW-1133">Transmembrane helix</keyword>
<feature type="transmembrane region" description="Helical" evidence="1">
    <location>
        <begin position="12"/>
        <end position="37"/>
    </location>
</feature>
<gene>
    <name evidence="2" type="ORF">HELGO_WM32597</name>
</gene>
<organism evidence="2">
    <name type="scientific">uncultured Sulfurovum sp</name>
    <dbReference type="NCBI Taxonomy" id="269237"/>
    <lineage>
        <taxon>Bacteria</taxon>
        <taxon>Pseudomonadati</taxon>
        <taxon>Campylobacterota</taxon>
        <taxon>Epsilonproteobacteria</taxon>
        <taxon>Campylobacterales</taxon>
        <taxon>Sulfurovaceae</taxon>
        <taxon>Sulfurovum</taxon>
        <taxon>environmental samples</taxon>
    </lineage>
</organism>
<evidence type="ECO:0000313" key="2">
    <source>
        <dbReference type="EMBL" id="CAA6805964.1"/>
    </source>
</evidence>
<reference evidence="2" key="1">
    <citation type="submission" date="2020-01" db="EMBL/GenBank/DDBJ databases">
        <authorList>
            <person name="Meier V. D."/>
            <person name="Meier V D."/>
        </authorList>
    </citation>
    <scope>NUCLEOTIDE SEQUENCE</scope>
    <source>
        <strain evidence="2">HLG_WM_MAG_02</strain>
    </source>
</reference>
<name>A0A6S6SRT0_9BACT</name>
<accession>A0A6S6SRT0</accession>
<keyword evidence="1" id="KW-0472">Membrane</keyword>
<dbReference type="AlphaFoldDB" id="A0A6S6SRT0"/>
<dbReference type="EMBL" id="CACVAZ010000028">
    <property type="protein sequence ID" value="CAA6805964.1"/>
    <property type="molecule type" value="Genomic_DNA"/>
</dbReference>